<feature type="domain" description="TonB-dependent receptor-like beta-barrel" evidence="13">
    <location>
        <begin position="365"/>
        <end position="752"/>
    </location>
</feature>
<evidence type="ECO:0000256" key="9">
    <source>
        <dbReference type="ARBA" id="ARBA00023237"/>
    </source>
</evidence>
<keyword evidence="7 10" id="KW-0472">Membrane</keyword>
<dbReference type="PROSITE" id="PS52016">
    <property type="entry name" value="TONB_DEPENDENT_REC_3"/>
    <property type="match status" value="1"/>
</dbReference>
<dbReference type="InterPro" id="IPR008969">
    <property type="entry name" value="CarboxyPept-like_regulatory"/>
</dbReference>
<sequence>MKQTKSTFLLFFLCLNIFTLAAQTAVLKGIIIDSKNEEPLIGASIMLSPLKNGTTTNNNGEFTLLNLPAGRYEASVSYIGYAPKKETVVLKAGETKSIIIRLKSEAKSLKEVIVTAKSTARKLREQAMPISVINMNQLQGTVSNVQDILSKTMGITIRSSGGVGSKSRISVRGLEGKRIGFFIDGSPMNDNSDFVDINDIPIEMIDRIEIYKGVVPAKFGGSAVGGAVNIVIKEYPPKYIDASYSIESFNTHKFSLVTKHNNAPKGLEFGLGGFYTHADNDYKMQSPFNDDLIIKRDHDQFKKMAFGGSFKARKWYFDLAELEIIHLRSKKQIQGIESNIRKAHSRANVLLINNKLEKENFLIDGLDLDWAAYYAYTNYSLIDTASQRVQWDGTILPGVSSEGGEIGLWASNSDNKKHTTENKLNLNYVLTENHSLNFNSLFSFAYGNPKDETKERAIGYKTDFDSHMVSWVAGLTYDFRAGNDRLLNSLSGKFYYYNTKTRKASIASPQPQDFNIRKTDWGVNNAFRYRLIPNLMVKTALGYEVRLPSENELLGDGFLIAPAGNLSPERNASLNVGMLFDLTGKHSTNLQIEVNAFAMYLKNMIRFTGGVLQSQYENFGEMRTLGIEAEIKADITSWLYGYANMTYQDLRDTRKYEQNTSVPNPTKGSRIPNIPYFMANAGFEFHKENLFGGKGQNTRFFIDGSFVEEYLYDFEQSIYQERRIPRTFSSNAGIEHSILNGRIILNARINNLTDTRMLSEFNRPLPGRNFGFRIRYVFK</sequence>
<keyword evidence="8" id="KW-0675">Receptor</keyword>
<dbReference type="InterPro" id="IPR039426">
    <property type="entry name" value="TonB-dep_rcpt-like"/>
</dbReference>
<evidence type="ECO:0000256" key="6">
    <source>
        <dbReference type="ARBA" id="ARBA00023077"/>
    </source>
</evidence>
<dbReference type="STRING" id="28115.HQ47_01880"/>
<dbReference type="InterPro" id="IPR037066">
    <property type="entry name" value="Plug_dom_sf"/>
</dbReference>
<evidence type="ECO:0000256" key="7">
    <source>
        <dbReference type="ARBA" id="ARBA00023136"/>
    </source>
</evidence>
<dbReference type="SUPFAM" id="SSF56935">
    <property type="entry name" value="Porins"/>
    <property type="match status" value="1"/>
</dbReference>
<protein>
    <submittedName>
        <fullName evidence="15">Energy transducer TonB</fullName>
    </submittedName>
</protein>
<keyword evidence="5 12" id="KW-0732">Signal</keyword>
<reference evidence="15 16" key="1">
    <citation type="submission" date="2014-09" db="EMBL/GenBank/DDBJ databases">
        <title>Draft Genome Sequence of Porphyromonas macacae COT-192_OH2859.</title>
        <authorList>
            <person name="Wallis C."/>
            <person name="Deusch O."/>
            <person name="O'Flynn C."/>
            <person name="Davis I."/>
            <person name="Horsfall A."/>
            <person name="Kirkwood N."/>
            <person name="Harris S."/>
            <person name="Eisen J.A."/>
            <person name="Coil D.A."/>
            <person name="Darling A.E."/>
            <person name="Jospin G."/>
            <person name="Alexiev A."/>
        </authorList>
    </citation>
    <scope>NUCLEOTIDE SEQUENCE [LARGE SCALE GENOMIC DNA]</scope>
    <source>
        <strain evidence="16">COT-192 OH2859</strain>
    </source>
</reference>
<dbReference type="OrthoDB" id="9812892at2"/>
<dbReference type="PANTHER" id="PTHR30069">
    <property type="entry name" value="TONB-DEPENDENT OUTER MEMBRANE RECEPTOR"/>
    <property type="match status" value="1"/>
</dbReference>
<keyword evidence="6 11" id="KW-0798">TonB box</keyword>
<dbReference type="GO" id="GO:0009279">
    <property type="term" value="C:cell outer membrane"/>
    <property type="evidence" value="ECO:0007669"/>
    <property type="project" value="UniProtKB-SubCell"/>
</dbReference>
<proteinExistence type="inferred from homology"/>
<keyword evidence="16" id="KW-1185">Reference proteome</keyword>
<organism evidence="15 16">
    <name type="scientific">Porphyromonas macacae</name>
    <dbReference type="NCBI Taxonomy" id="28115"/>
    <lineage>
        <taxon>Bacteria</taxon>
        <taxon>Pseudomonadati</taxon>
        <taxon>Bacteroidota</taxon>
        <taxon>Bacteroidia</taxon>
        <taxon>Bacteroidales</taxon>
        <taxon>Porphyromonadaceae</taxon>
        <taxon>Porphyromonas</taxon>
    </lineage>
</organism>
<dbReference type="AlphaFoldDB" id="A0A0A2EDB1"/>
<evidence type="ECO:0000256" key="3">
    <source>
        <dbReference type="ARBA" id="ARBA00022452"/>
    </source>
</evidence>
<evidence type="ECO:0000256" key="11">
    <source>
        <dbReference type="RuleBase" id="RU003357"/>
    </source>
</evidence>
<gene>
    <name evidence="15" type="ORF">HQ47_01880</name>
</gene>
<comment type="caution">
    <text evidence="15">The sequence shown here is derived from an EMBL/GenBank/DDBJ whole genome shotgun (WGS) entry which is preliminary data.</text>
</comment>
<evidence type="ECO:0000313" key="15">
    <source>
        <dbReference type="EMBL" id="KGN75455.1"/>
    </source>
</evidence>
<dbReference type="Proteomes" id="UP000030103">
    <property type="component" value="Unassembled WGS sequence"/>
</dbReference>
<dbReference type="RefSeq" id="WP_036872920.1">
    <property type="nucleotide sequence ID" value="NZ_JASBZX010000004.1"/>
</dbReference>
<evidence type="ECO:0000259" key="14">
    <source>
        <dbReference type="Pfam" id="PF07715"/>
    </source>
</evidence>
<dbReference type="GO" id="GO:0015344">
    <property type="term" value="F:siderophore uptake transmembrane transporter activity"/>
    <property type="evidence" value="ECO:0007669"/>
    <property type="project" value="TreeGrafter"/>
</dbReference>
<evidence type="ECO:0000256" key="2">
    <source>
        <dbReference type="ARBA" id="ARBA00022448"/>
    </source>
</evidence>
<dbReference type="Pfam" id="PF13715">
    <property type="entry name" value="CarbopepD_reg_2"/>
    <property type="match status" value="1"/>
</dbReference>
<feature type="domain" description="TonB-dependent receptor plug" evidence="14">
    <location>
        <begin position="123"/>
        <end position="227"/>
    </location>
</feature>
<feature type="chain" id="PRO_5001986197" evidence="12">
    <location>
        <begin position="22"/>
        <end position="779"/>
    </location>
</feature>
<evidence type="ECO:0000256" key="10">
    <source>
        <dbReference type="PROSITE-ProRule" id="PRU01360"/>
    </source>
</evidence>
<dbReference type="PANTHER" id="PTHR30069:SF29">
    <property type="entry name" value="HEMOGLOBIN AND HEMOGLOBIN-HAPTOGLOBIN-BINDING PROTEIN 1-RELATED"/>
    <property type="match status" value="1"/>
</dbReference>
<name>A0A0A2EDB1_9PORP</name>
<evidence type="ECO:0000259" key="13">
    <source>
        <dbReference type="Pfam" id="PF00593"/>
    </source>
</evidence>
<evidence type="ECO:0000256" key="5">
    <source>
        <dbReference type="ARBA" id="ARBA00022729"/>
    </source>
</evidence>
<evidence type="ECO:0000313" key="16">
    <source>
        <dbReference type="Proteomes" id="UP000030103"/>
    </source>
</evidence>
<evidence type="ECO:0000256" key="1">
    <source>
        <dbReference type="ARBA" id="ARBA00004571"/>
    </source>
</evidence>
<dbReference type="EMBL" id="JRFA01000006">
    <property type="protein sequence ID" value="KGN75455.1"/>
    <property type="molecule type" value="Genomic_DNA"/>
</dbReference>
<keyword evidence="3 10" id="KW-1134">Transmembrane beta strand</keyword>
<dbReference type="SUPFAM" id="SSF49464">
    <property type="entry name" value="Carboxypeptidase regulatory domain-like"/>
    <property type="match status" value="1"/>
</dbReference>
<comment type="similarity">
    <text evidence="10 11">Belongs to the TonB-dependent receptor family.</text>
</comment>
<dbReference type="InterPro" id="IPR012910">
    <property type="entry name" value="Plug_dom"/>
</dbReference>
<dbReference type="Pfam" id="PF07715">
    <property type="entry name" value="Plug"/>
    <property type="match status" value="1"/>
</dbReference>
<keyword evidence="9 10" id="KW-0998">Cell outer membrane</keyword>
<evidence type="ECO:0000256" key="4">
    <source>
        <dbReference type="ARBA" id="ARBA00022692"/>
    </source>
</evidence>
<dbReference type="GO" id="GO:0044718">
    <property type="term" value="P:siderophore transmembrane transport"/>
    <property type="evidence" value="ECO:0007669"/>
    <property type="project" value="TreeGrafter"/>
</dbReference>
<evidence type="ECO:0000256" key="12">
    <source>
        <dbReference type="SAM" id="SignalP"/>
    </source>
</evidence>
<dbReference type="Gene3D" id="2.170.130.10">
    <property type="entry name" value="TonB-dependent receptor, plug domain"/>
    <property type="match status" value="1"/>
</dbReference>
<dbReference type="InterPro" id="IPR000531">
    <property type="entry name" value="Beta-barrel_TonB"/>
</dbReference>
<dbReference type="Pfam" id="PF00593">
    <property type="entry name" value="TonB_dep_Rec_b-barrel"/>
    <property type="match status" value="1"/>
</dbReference>
<dbReference type="Gene3D" id="2.60.40.1120">
    <property type="entry name" value="Carboxypeptidase-like, regulatory domain"/>
    <property type="match status" value="1"/>
</dbReference>
<accession>A0A0A2EDB1</accession>
<dbReference type="Gene3D" id="2.40.170.20">
    <property type="entry name" value="TonB-dependent receptor, beta-barrel domain"/>
    <property type="match status" value="1"/>
</dbReference>
<feature type="signal peptide" evidence="12">
    <location>
        <begin position="1"/>
        <end position="21"/>
    </location>
</feature>
<dbReference type="eggNOG" id="COG4206">
    <property type="taxonomic scope" value="Bacteria"/>
</dbReference>
<keyword evidence="4 10" id="KW-0812">Transmembrane</keyword>
<comment type="subcellular location">
    <subcellularLocation>
        <location evidence="1 10">Cell outer membrane</location>
        <topology evidence="1 10">Multi-pass membrane protein</topology>
    </subcellularLocation>
</comment>
<keyword evidence="2 10" id="KW-0813">Transport</keyword>
<evidence type="ECO:0000256" key="8">
    <source>
        <dbReference type="ARBA" id="ARBA00023170"/>
    </source>
</evidence>
<dbReference type="InterPro" id="IPR036942">
    <property type="entry name" value="Beta-barrel_TonB_sf"/>
</dbReference>